<evidence type="ECO:0000256" key="12">
    <source>
        <dbReference type="HAMAP-Rule" id="MF_00188"/>
    </source>
</evidence>
<dbReference type="GO" id="GO:0004222">
    <property type="term" value="F:metalloendopeptidase activity"/>
    <property type="evidence" value="ECO:0007669"/>
    <property type="project" value="UniProtKB-UniRule"/>
</dbReference>
<dbReference type="Proteomes" id="UP000000496">
    <property type="component" value="Chromosome gsn.131"/>
</dbReference>
<evidence type="ECO:0000259" key="13">
    <source>
        <dbReference type="Pfam" id="PF01435"/>
    </source>
</evidence>
<dbReference type="EC" id="3.4.24.-" evidence="12"/>
<evidence type="ECO:0000256" key="3">
    <source>
        <dbReference type="ARBA" id="ARBA00022475"/>
    </source>
</evidence>
<feature type="transmembrane region" description="Helical" evidence="12">
    <location>
        <begin position="169"/>
        <end position="189"/>
    </location>
</feature>
<dbReference type="PANTHER" id="PTHR43221:SF1">
    <property type="entry name" value="PROTEASE HTPX"/>
    <property type="match status" value="1"/>
</dbReference>
<dbReference type="AlphaFoldDB" id="F8L339"/>
<feature type="transmembrane region" description="Helical" evidence="12">
    <location>
        <begin position="41"/>
        <end position="62"/>
    </location>
</feature>
<comment type="similarity">
    <text evidence="2 12">Belongs to the peptidase M48B family.</text>
</comment>
<dbReference type="NCBIfam" id="NF003965">
    <property type="entry name" value="PRK05457.1"/>
    <property type="match status" value="1"/>
</dbReference>
<keyword evidence="12" id="KW-0997">Cell inner membrane</keyword>
<feature type="transmembrane region" description="Helical" evidence="12">
    <location>
        <begin position="7"/>
        <end position="29"/>
    </location>
</feature>
<name>F8L339_SIMNZ</name>
<dbReference type="HAMAP" id="MF_00188">
    <property type="entry name" value="Pept_M48_protease_HtpX"/>
    <property type="match status" value="1"/>
</dbReference>
<feature type="binding site" evidence="12">
    <location>
        <position position="154"/>
    </location>
    <ligand>
        <name>Zn(2+)</name>
        <dbReference type="ChEBI" id="CHEBI:29105"/>
        <note>catalytic</note>
    </ligand>
</feature>
<keyword evidence="15" id="KW-1185">Reference proteome</keyword>
<dbReference type="GO" id="GO:0005886">
    <property type="term" value="C:plasma membrane"/>
    <property type="evidence" value="ECO:0007669"/>
    <property type="project" value="UniProtKB-SubCell"/>
</dbReference>
<evidence type="ECO:0000256" key="8">
    <source>
        <dbReference type="ARBA" id="ARBA00022833"/>
    </source>
</evidence>
<dbReference type="KEGG" id="sng:SNE_A18000"/>
<dbReference type="eggNOG" id="COG0501">
    <property type="taxonomic scope" value="Bacteria"/>
</dbReference>
<feature type="active site" evidence="12">
    <location>
        <position position="151"/>
    </location>
</feature>
<evidence type="ECO:0000256" key="11">
    <source>
        <dbReference type="ARBA" id="ARBA00023136"/>
    </source>
</evidence>
<evidence type="ECO:0000256" key="7">
    <source>
        <dbReference type="ARBA" id="ARBA00022801"/>
    </source>
</evidence>
<keyword evidence="4 12" id="KW-0645">Protease</keyword>
<keyword evidence="10 12" id="KW-0482">Metalloprotease</keyword>
<dbReference type="InterPro" id="IPR022919">
    <property type="entry name" value="Pept_M48_protease_HtpX"/>
</dbReference>
<dbReference type="Pfam" id="PF01435">
    <property type="entry name" value="Peptidase_M48"/>
    <property type="match status" value="1"/>
</dbReference>
<dbReference type="EMBL" id="FR872582">
    <property type="protein sequence ID" value="CCB89677.1"/>
    <property type="molecule type" value="Genomic_DNA"/>
</dbReference>
<dbReference type="CDD" id="cd07335">
    <property type="entry name" value="M48B_HtpX_like"/>
    <property type="match status" value="1"/>
</dbReference>
<evidence type="ECO:0000256" key="2">
    <source>
        <dbReference type="ARBA" id="ARBA00009779"/>
    </source>
</evidence>
<evidence type="ECO:0000256" key="5">
    <source>
        <dbReference type="ARBA" id="ARBA00022692"/>
    </source>
</evidence>
<evidence type="ECO:0000256" key="6">
    <source>
        <dbReference type="ARBA" id="ARBA00022723"/>
    </source>
</evidence>
<evidence type="ECO:0000256" key="1">
    <source>
        <dbReference type="ARBA" id="ARBA00004651"/>
    </source>
</evidence>
<dbReference type="GO" id="GO:0008270">
    <property type="term" value="F:zinc ion binding"/>
    <property type="evidence" value="ECO:0007669"/>
    <property type="project" value="UniProtKB-UniRule"/>
</dbReference>
<comment type="cofactor">
    <cofactor evidence="12">
        <name>Zn(2+)</name>
        <dbReference type="ChEBI" id="CHEBI:29105"/>
    </cofactor>
    <text evidence="12">Binds 1 zinc ion per subunit.</text>
</comment>
<feature type="transmembrane region" description="Helical" evidence="12">
    <location>
        <begin position="201"/>
        <end position="223"/>
    </location>
</feature>
<dbReference type="HOGENOM" id="CLU_042266_1_0_0"/>
<dbReference type="GO" id="GO:0006508">
    <property type="term" value="P:proteolysis"/>
    <property type="evidence" value="ECO:0007669"/>
    <property type="project" value="UniProtKB-KW"/>
</dbReference>
<feature type="domain" description="Peptidase M48" evidence="13">
    <location>
        <begin position="88"/>
        <end position="302"/>
    </location>
</feature>
<dbReference type="RefSeq" id="WP_013944143.1">
    <property type="nucleotide sequence ID" value="NC_015713.1"/>
</dbReference>
<keyword evidence="9 12" id="KW-1133">Transmembrane helix</keyword>
<keyword evidence="7 12" id="KW-0378">Hydrolase</keyword>
<proteinExistence type="inferred from homology"/>
<comment type="subcellular location">
    <subcellularLocation>
        <location evidence="12">Cell inner membrane</location>
        <topology evidence="12">Multi-pass membrane protein</topology>
    </subcellularLocation>
    <subcellularLocation>
        <location evidence="1">Cell membrane</location>
        <topology evidence="1">Multi-pass membrane protein</topology>
    </subcellularLocation>
</comment>
<dbReference type="InterPro" id="IPR001915">
    <property type="entry name" value="Peptidase_M48"/>
</dbReference>
<evidence type="ECO:0000256" key="4">
    <source>
        <dbReference type="ARBA" id="ARBA00022670"/>
    </source>
</evidence>
<dbReference type="Gene3D" id="3.30.2010.10">
    <property type="entry name" value="Metalloproteases ('zincins'), catalytic domain"/>
    <property type="match status" value="1"/>
</dbReference>
<dbReference type="STRING" id="331113.SNE_A18000"/>
<keyword evidence="6 12" id="KW-0479">Metal-binding</keyword>
<evidence type="ECO:0000313" key="15">
    <source>
        <dbReference type="Proteomes" id="UP000000496"/>
    </source>
</evidence>
<sequence>MRFVKRIFLFLIINFLVVMTISTVLSVLGVKPYLNSYGLDIRSLMIFCVIWGMGGALISLALSRKMAKWLMRVQVIDPTRATGADLALTTTVERLARNAGLSASPEVGIFHSSEPNAFATGPSQKRALVAVSTGLLDKMSDSEIEAVLGHEITHISNGDMVTMTLIQGIVNAFVMFLARILAYALSALGRGDNRRGSFMSFYLLTFVFEILFMILGSMVVAFFSRRREFRADLGGAMLSSKDKMIGALERLKSFSKEGRRNPEQNSQAAINAMMISRPSKLGLLRLFATHPPLDERIKHLRESV</sequence>
<evidence type="ECO:0000313" key="14">
    <source>
        <dbReference type="EMBL" id="CCB89677.1"/>
    </source>
</evidence>
<gene>
    <name evidence="12 14" type="primary">htpX</name>
    <name evidence="14" type="ordered locus">SNE_A18000</name>
</gene>
<evidence type="ECO:0000256" key="10">
    <source>
        <dbReference type="ARBA" id="ARBA00023049"/>
    </source>
</evidence>
<feature type="binding site" evidence="12">
    <location>
        <position position="228"/>
    </location>
    <ligand>
        <name>Zn(2+)</name>
        <dbReference type="ChEBI" id="CHEBI:29105"/>
        <note>catalytic</note>
    </ligand>
</feature>
<dbReference type="MEROPS" id="M48.002"/>
<protein>
    <recommendedName>
        <fullName evidence="12">Protease HtpX homolog</fullName>
        <ecNumber evidence="12">3.4.24.-</ecNumber>
    </recommendedName>
</protein>
<keyword evidence="5 12" id="KW-0812">Transmembrane</keyword>
<dbReference type="PANTHER" id="PTHR43221">
    <property type="entry name" value="PROTEASE HTPX"/>
    <property type="match status" value="1"/>
</dbReference>
<feature type="binding site" evidence="12">
    <location>
        <position position="150"/>
    </location>
    <ligand>
        <name>Zn(2+)</name>
        <dbReference type="ChEBI" id="CHEBI:29105"/>
        <note>catalytic</note>
    </ligand>
</feature>
<evidence type="ECO:0000256" key="9">
    <source>
        <dbReference type="ARBA" id="ARBA00022989"/>
    </source>
</evidence>
<keyword evidence="11 12" id="KW-0472">Membrane</keyword>
<reference evidence="14 15" key="1">
    <citation type="journal article" date="2011" name="Mol. Biol. Evol.">
        <title>Unity in variety--the pan-genome of the Chlamydiae.</title>
        <authorList>
            <person name="Collingro A."/>
            <person name="Tischler P."/>
            <person name="Weinmaier T."/>
            <person name="Penz T."/>
            <person name="Heinz E."/>
            <person name="Brunham R.C."/>
            <person name="Read T.D."/>
            <person name="Bavoil P.M."/>
            <person name="Sachse K."/>
            <person name="Kahane S."/>
            <person name="Friedman M.G."/>
            <person name="Rattei T."/>
            <person name="Myers G.S."/>
            <person name="Horn M."/>
        </authorList>
    </citation>
    <scope>NUCLEOTIDE SEQUENCE [LARGE SCALE GENOMIC DNA]</scope>
    <source>
        <strain evidence="15">ATCC VR-1471 / Z</strain>
    </source>
</reference>
<keyword evidence="8 12" id="KW-0862">Zinc</keyword>
<dbReference type="InterPro" id="IPR050083">
    <property type="entry name" value="HtpX_protease"/>
</dbReference>
<organism evidence="14 15">
    <name type="scientific">Simkania negevensis (strain ATCC VR-1471 / DSM 27360 / Z)</name>
    <dbReference type="NCBI Taxonomy" id="331113"/>
    <lineage>
        <taxon>Bacteria</taxon>
        <taxon>Pseudomonadati</taxon>
        <taxon>Chlamydiota</taxon>
        <taxon>Chlamydiia</taxon>
        <taxon>Parachlamydiales</taxon>
        <taxon>Simkaniaceae</taxon>
        <taxon>Simkania</taxon>
    </lineage>
</organism>
<keyword evidence="3 12" id="KW-1003">Cell membrane</keyword>
<accession>F8L339</accession>
<dbReference type="OrthoDB" id="15218at2"/>